<keyword evidence="2" id="KW-1185">Reference proteome</keyword>
<name>A0A834MDJ6_RHYFE</name>
<dbReference type="Proteomes" id="UP000625711">
    <property type="component" value="Unassembled WGS sequence"/>
</dbReference>
<dbReference type="AlphaFoldDB" id="A0A834MDJ6"/>
<protein>
    <submittedName>
        <fullName evidence="1">Uncharacterized protein</fullName>
    </submittedName>
</protein>
<reference evidence="1" key="1">
    <citation type="submission" date="2020-08" db="EMBL/GenBank/DDBJ databases">
        <title>Genome sequencing and assembly of the red palm weevil Rhynchophorus ferrugineus.</title>
        <authorList>
            <person name="Dias G.B."/>
            <person name="Bergman C.M."/>
            <person name="Manee M."/>
        </authorList>
    </citation>
    <scope>NUCLEOTIDE SEQUENCE</scope>
    <source>
        <strain evidence="1">AA-2017</strain>
        <tissue evidence="1">Whole larva</tissue>
    </source>
</reference>
<proteinExistence type="predicted"/>
<dbReference type="EMBL" id="JAACXV010000415">
    <property type="protein sequence ID" value="KAF7277696.1"/>
    <property type="molecule type" value="Genomic_DNA"/>
</dbReference>
<organism evidence="1 2">
    <name type="scientific">Rhynchophorus ferrugineus</name>
    <name type="common">Red palm weevil</name>
    <name type="synonym">Curculio ferrugineus</name>
    <dbReference type="NCBI Taxonomy" id="354439"/>
    <lineage>
        <taxon>Eukaryota</taxon>
        <taxon>Metazoa</taxon>
        <taxon>Ecdysozoa</taxon>
        <taxon>Arthropoda</taxon>
        <taxon>Hexapoda</taxon>
        <taxon>Insecta</taxon>
        <taxon>Pterygota</taxon>
        <taxon>Neoptera</taxon>
        <taxon>Endopterygota</taxon>
        <taxon>Coleoptera</taxon>
        <taxon>Polyphaga</taxon>
        <taxon>Cucujiformia</taxon>
        <taxon>Curculionidae</taxon>
        <taxon>Dryophthorinae</taxon>
        <taxon>Rhynchophorus</taxon>
    </lineage>
</organism>
<evidence type="ECO:0000313" key="1">
    <source>
        <dbReference type="EMBL" id="KAF7277696.1"/>
    </source>
</evidence>
<sequence>MRPVKFPPLATGKIDILLGKGEARRKIIDRKLAVVGKAAHREVKRTGKDWEIGNVVPARYGRDCSCDVLVLREYGRKLADSPIILQKTFDLRILSSVASNDLVRKRYLPFLILFVTSENNPLKTIHVKFWMSQLLRIFSE</sequence>
<evidence type="ECO:0000313" key="2">
    <source>
        <dbReference type="Proteomes" id="UP000625711"/>
    </source>
</evidence>
<accession>A0A834MDJ6</accession>
<comment type="caution">
    <text evidence="1">The sequence shown here is derived from an EMBL/GenBank/DDBJ whole genome shotgun (WGS) entry which is preliminary data.</text>
</comment>
<gene>
    <name evidence="1" type="ORF">GWI33_009307</name>
</gene>